<dbReference type="Proteomes" id="UP000177925">
    <property type="component" value="Unassembled WGS sequence"/>
</dbReference>
<dbReference type="AlphaFoldDB" id="A0A1F6TEB8"/>
<evidence type="ECO:0000313" key="1">
    <source>
        <dbReference type="EMBL" id="OGI43483.1"/>
    </source>
</evidence>
<evidence type="ECO:0008006" key="3">
    <source>
        <dbReference type="Google" id="ProtNLM"/>
    </source>
</evidence>
<dbReference type="STRING" id="1817758.A2150_05180"/>
<protein>
    <recommendedName>
        <fullName evidence="3">Big-1 domain-containing protein</fullName>
    </recommendedName>
</protein>
<sequence length="455" mass="44602">MLLLSSCGGGGAGPLDIGPPPPVAGPAATINYISATPPVISIIIAPTGPKSSVMRFIVRDALGNSVADGTVVDFVLTGPSGGKTVANGGEYIGPLDASPTTDSTTTKGGTAETVLVSGRVAGPATVTASVAGTAISTVSGAISIGGGVPASNHFRLASTQLNLAAIAGKSATIGAFLADRFGNVNGLVGTSVSFMAEGGAIGTSALADFDGIATVGYLVGAGFPTDGRVTIMAATQGEEVFVDTNGNGLYDIGEAFVDRSEPFLDLNHNGLRDADESYIDVNGNGIYDGPNGLWDGPDCPAAGCVKPATIWTDMELTLSTDAACQISPASFGSLTAPGIADGGSLPFTFIVQDLNGNGVIGGTTIVVTKTAAEGTLGGTTSVTIPDGAGPTTLNFTLSDSSPGNPVTIPAELAACPAAPTSPATCPTAATVTVTVTMPADSGLKGCSSTSIGAID</sequence>
<proteinExistence type="predicted"/>
<dbReference type="InterPro" id="IPR013783">
    <property type="entry name" value="Ig-like_fold"/>
</dbReference>
<comment type="caution">
    <text evidence="1">The sequence shown here is derived from an EMBL/GenBank/DDBJ whole genome shotgun (WGS) entry which is preliminary data.</text>
</comment>
<accession>A0A1F6TEB8</accession>
<dbReference type="EMBL" id="MFSS01000054">
    <property type="protein sequence ID" value="OGI43483.1"/>
    <property type="molecule type" value="Genomic_DNA"/>
</dbReference>
<name>A0A1F6TEB8_9PROT</name>
<dbReference type="Gene3D" id="2.60.40.10">
    <property type="entry name" value="Immunoglobulins"/>
    <property type="match status" value="1"/>
</dbReference>
<evidence type="ECO:0000313" key="2">
    <source>
        <dbReference type="Proteomes" id="UP000177925"/>
    </source>
</evidence>
<reference evidence="1 2" key="1">
    <citation type="journal article" date="2016" name="Nat. Commun.">
        <title>Thousands of microbial genomes shed light on interconnected biogeochemical processes in an aquifer system.</title>
        <authorList>
            <person name="Anantharaman K."/>
            <person name="Brown C.T."/>
            <person name="Hug L.A."/>
            <person name="Sharon I."/>
            <person name="Castelle C.J."/>
            <person name="Probst A.J."/>
            <person name="Thomas B.C."/>
            <person name="Singh A."/>
            <person name="Wilkins M.J."/>
            <person name="Karaoz U."/>
            <person name="Brodie E.L."/>
            <person name="Williams K.H."/>
            <person name="Hubbard S.S."/>
            <person name="Banfield J.F."/>
        </authorList>
    </citation>
    <scope>NUCLEOTIDE SEQUENCE [LARGE SCALE GENOMIC DNA]</scope>
</reference>
<gene>
    <name evidence="1" type="ORF">A2150_05180</name>
</gene>
<organism evidence="1 2">
    <name type="scientific">Candidatus Muproteobacteria bacterium RBG_16_64_11</name>
    <dbReference type="NCBI Taxonomy" id="1817758"/>
    <lineage>
        <taxon>Bacteria</taxon>
        <taxon>Pseudomonadati</taxon>
        <taxon>Pseudomonadota</taxon>
        <taxon>Candidatus Muproteobacteria</taxon>
    </lineage>
</organism>